<dbReference type="PANTHER" id="PTHR32089:SF112">
    <property type="entry name" value="LYSOZYME-LIKE PROTEIN-RELATED"/>
    <property type="match status" value="1"/>
</dbReference>
<dbReference type="Gene3D" id="1.10.287.950">
    <property type="entry name" value="Methyl-accepting chemotaxis protein"/>
    <property type="match status" value="1"/>
</dbReference>
<dbReference type="Gene3D" id="1.10.8.500">
    <property type="entry name" value="HAMP domain in histidine kinase"/>
    <property type="match status" value="1"/>
</dbReference>
<evidence type="ECO:0000256" key="8">
    <source>
        <dbReference type="ARBA" id="ARBA00029447"/>
    </source>
</evidence>
<dbReference type="CDD" id="cd06225">
    <property type="entry name" value="HAMP"/>
    <property type="match status" value="1"/>
</dbReference>
<comment type="similarity">
    <text evidence="8">Belongs to the methyl-accepting chemotaxis (MCP) protein family.</text>
</comment>
<feature type="transmembrane region" description="Helical" evidence="10">
    <location>
        <begin position="12"/>
        <end position="30"/>
    </location>
</feature>
<evidence type="ECO:0000256" key="10">
    <source>
        <dbReference type="SAM" id="Phobius"/>
    </source>
</evidence>
<organism evidence="14 15">
    <name type="scientific">Desulfopila aestuarii DSM 18488</name>
    <dbReference type="NCBI Taxonomy" id="1121416"/>
    <lineage>
        <taxon>Bacteria</taxon>
        <taxon>Pseudomonadati</taxon>
        <taxon>Thermodesulfobacteriota</taxon>
        <taxon>Desulfobulbia</taxon>
        <taxon>Desulfobulbales</taxon>
        <taxon>Desulfocapsaceae</taxon>
        <taxon>Desulfopila</taxon>
    </lineage>
</organism>
<dbReference type="Pfam" id="PF00015">
    <property type="entry name" value="MCPsignal"/>
    <property type="match status" value="1"/>
</dbReference>
<evidence type="ECO:0000259" key="11">
    <source>
        <dbReference type="PROSITE" id="PS50111"/>
    </source>
</evidence>
<dbReference type="EMBL" id="FRFE01000015">
    <property type="protein sequence ID" value="SHO49762.1"/>
    <property type="molecule type" value="Genomic_DNA"/>
</dbReference>
<comment type="subcellular location">
    <subcellularLocation>
        <location evidence="1">Cell inner membrane</location>
        <topology evidence="1">Multi-pass membrane protein</topology>
    </subcellularLocation>
</comment>
<reference evidence="14 15" key="1">
    <citation type="submission" date="2016-12" db="EMBL/GenBank/DDBJ databases">
        <authorList>
            <person name="Song W.-J."/>
            <person name="Kurnit D.M."/>
        </authorList>
    </citation>
    <scope>NUCLEOTIDE SEQUENCE [LARGE SCALE GENOMIC DNA]</scope>
    <source>
        <strain evidence="14 15">DSM 18488</strain>
    </source>
</reference>
<accession>A0A1M7YAX9</accession>
<evidence type="ECO:0000256" key="6">
    <source>
        <dbReference type="ARBA" id="ARBA00023136"/>
    </source>
</evidence>
<proteinExistence type="inferred from homology"/>
<evidence type="ECO:0000256" key="3">
    <source>
        <dbReference type="ARBA" id="ARBA00022519"/>
    </source>
</evidence>
<dbReference type="InterPro" id="IPR004089">
    <property type="entry name" value="MCPsignal_dom"/>
</dbReference>
<keyword evidence="6 10" id="KW-0472">Membrane</keyword>
<evidence type="ECO:0000256" key="2">
    <source>
        <dbReference type="ARBA" id="ARBA00022475"/>
    </source>
</evidence>
<evidence type="ECO:0000259" key="12">
    <source>
        <dbReference type="PROSITE" id="PS50192"/>
    </source>
</evidence>
<dbReference type="PROSITE" id="PS50111">
    <property type="entry name" value="CHEMOTAXIS_TRANSDUC_2"/>
    <property type="match status" value="1"/>
</dbReference>
<dbReference type="SUPFAM" id="SSF58104">
    <property type="entry name" value="Methyl-accepting chemotaxis protein (MCP) signaling domain"/>
    <property type="match status" value="1"/>
</dbReference>
<keyword evidence="2" id="KW-1003">Cell membrane</keyword>
<evidence type="ECO:0000313" key="14">
    <source>
        <dbReference type="EMBL" id="SHO49762.1"/>
    </source>
</evidence>
<evidence type="ECO:0000256" key="7">
    <source>
        <dbReference type="ARBA" id="ARBA00023224"/>
    </source>
</evidence>
<feature type="domain" description="T-SNARE coiled-coil homology" evidence="12">
    <location>
        <begin position="460"/>
        <end position="522"/>
    </location>
</feature>
<dbReference type="GO" id="GO:0006935">
    <property type="term" value="P:chemotaxis"/>
    <property type="evidence" value="ECO:0007669"/>
    <property type="project" value="InterPro"/>
</dbReference>
<dbReference type="AlphaFoldDB" id="A0A1M7YAX9"/>
<dbReference type="InterPro" id="IPR033480">
    <property type="entry name" value="sCache_2"/>
</dbReference>
<evidence type="ECO:0000256" key="9">
    <source>
        <dbReference type="PROSITE-ProRule" id="PRU00284"/>
    </source>
</evidence>
<evidence type="ECO:0000256" key="1">
    <source>
        <dbReference type="ARBA" id="ARBA00004429"/>
    </source>
</evidence>
<dbReference type="SMART" id="SM01049">
    <property type="entry name" value="Cache_2"/>
    <property type="match status" value="1"/>
</dbReference>
<dbReference type="Gene3D" id="3.30.450.20">
    <property type="entry name" value="PAS domain"/>
    <property type="match status" value="1"/>
</dbReference>
<dbReference type="PROSITE" id="PS50885">
    <property type="entry name" value="HAMP"/>
    <property type="match status" value="1"/>
</dbReference>
<keyword evidence="7 9" id="KW-0807">Transducer</keyword>
<feature type="domain" description="Methyl-accepting transducer" evidence="11">
    <location>
        <begin position="301"/>
        <end position="537"/>
    </location>
</feature>
<dbReference type="RefSeq" id="WP_073614511.1">
    <property type="nucleotide sequence ID" value="NZ_FRFE01000015.1"/>
</dbReference>
<sequence>MLNRFTVKQRMYLIIVAILALFLVMTYFAIQNGTKTRDMGIQKTGEVMLSDQKAKLQVASHTIAVAIGHAIESITDKEQQIELIRKMIDDVRFEEDSSGYYFVYEGTVNVALPPNKKLQGNDLAELKDKNGVFLVRELFDNAKKGGGFVSYIWPKPNAGDVPKLSYSEMIPGTNMWIGTGVYLDNIDAYQASMSSEITSQVKKSIFVMLSTAGLIFAGIITLCLIIVIGIVKALGSMINSFQDIAEGEGDLTKRIEIKSRDEIAELAKWFNIFLEKLQRIIGTIAQNTAAVDSESQNLSVIAASLEKNAGQTSDLSENVASSAEEMSVNMNNVAAAMEQSTTNTSMVASAAEEMTATINEIAQNAGKAHTISETAVTQAEKTSVRMAELGASAEAISKVTETITEISEQTNLLALNATIEAARAGEAGKGFAVVANEIKELAKQTAMATLDIKKQIDDVQSTTGTTVAEIKEISAVINSVNEIVANISTSVAEQSAATAEIANNINQAAQGLSEVNENVSQVSVVAGSITKDISMVNSAAEDISTSSSQVNTSSSDLMRMAEELKKVVNTFKI</sequence>
<keyword evidence="4 10" id="KW-0812">Transmembrane</keyword>
<dbReference type="PRINTS" id="PR00260">
    <property type="entry name" value="CHEMTRNSDUCR"/>
</dbReference>
<dbReference type="GO" id="GO:0005886">
    <property type="term" value="C:plasma membrane"/>
    <property type="evidence" value="ECO:0007669"/>
    <property type="project" value="UniProtKB-SubCell"/>
</dbReference>
<dbReference type="InterPro" id="IPR004090">
    <property type="entry name" value="Chemotax_Me-accpt_rcpt"/>
</dbReference>
<keyword evidence="5 10" id="KW-1133">Transmembrane helix</keyword>
<dbReference type="Pfam" id="PF00672">
    <property type="entry name" value="HAMP"/>
    <property type="match status" value="1"/>
</dbReference>
<dbReference type="InterPro" id="IPR000727">
    <property type="entry name" value="T_SNARE_dom"/>
</dbReference>
<dbReference type="PROSITE" id="PS50192">
    <property type="entry name" value="T_SNARE"/>
    <property type="match status" value="1"/>
</dbReference>
<dbReference type="InterPro" id="IPR003660">
    <property type="entry name" value="HAMP_dom"/>
</dbReference>
<dbReference type="Pfam" id="PF08269">
    <property type="entry name" value="dCache_2"/>
    <property type="match status" value="1"/>
</dbReference>
<gene>
    <name evidence="14" type="ORF">SAMN02745220_03076</name>
</gene>
<dbReference type="Proteomes" id="UP000184603">
    <property type="component" value="Unassembled WGS sequence"/>
</dbReference>
<dbReference type="GO" id="GO:0004888">
    <property type="term" value="F:transmembrane signaling receptor activity"/>
    <property type="evidence" value="ECO:0007669"/>
    <property type="project" value="InterPro"/>
</dbReference>
<evidence type="ECO:0000256" key="5">
    <source>
        <dbReference type="ARBA" id="ARBA00022989"/>
    </source>
</evidence>
<feature type="transmembrane region" description="Helical" evidence="10">
    <location>
        <begin position="205"/>
        <end position="231"/>
    </location>
</feature>
<name>A0A1M7YAX9_9BACT</name>
<keyword evidence="15" id="KW-1185">Reference proteome</keyword>
<dbReference type="STRING" id="1121416.SAMN02745220_03076"/>
<evidence type="ECO:0000256" key="4">
    <source>
        <dbReference type="ARBA" id="ARBA00022692"/>
    </source>
</evidence>
<dbReference type="InterPro" id="IPR004010">
    <property type="entry name" value="Double_Cache_2"/>
</dbReference>
<evidence type="ECO:0000259" key="13">
    <source>
        <dbReference type="PROSITE" id="PS50885"/>
    </source>
</evidence>
<evidence type="ECO:0000313" key="15">
    <source>
        <dbReference type="Proteomes" id="UP000184603"/>
    </source>
</evidence>
<dbReference type="PANTHER" id="PTHR32089">
    <property type="entry name" value="METHYL-ACCEPTING CHEMOTAXIS PROTEIN MCPB"/>
    <property type="match status" value="1"/>
</dbReference>
<dbReference type="SMART" id="SM00304">
    <property type="entry name" value="HAMP"/>
    <property type="match status" value="2"/>
</dbReference>
<dbReference type="OrthoDB" id="9787709at2"/>
<feature type="domain" description="HAMP" evidence="13">
    <location>
        <begin position="228"/>
        <end position="282"/>
    </location>
</feature>
<keyword evidence="3" id="KW-0997">Cell inner membrane</keyword>
<dbReference type="SMART" id="SM00283">
    <property type="entry name" value="MA"/>
    <property type="match status" value="1"/>
</dbReference>
<protein>
    <submittedName>
        <fullName evidence="14">Methyl-accepting chemotaxis sensory transducer with Cache sensor</fullName>
    </submittedName>
</protein>
<dbReference type="GO" id="GO:0007165">
    <property type="term" value="P:signal transduction"/>
    <property type="evidence" value="ECO:0007669"/>
    <property type="project" value="UniProtKB-KW"/>
</dbReference>